<evidence type="ECO:0000256" key="2">
    <source>
        <dbReference type="ARBA" id="ARBA00022801"/>
    </source>
</evidence>
<dbReference type="SUPFAM" id="SSF49785">
    <property type="entry name" value="Galactose-binding domain-like"/>
    <property type="match status" value="1"/>
</dbReference>
<keyword evidence="3 9" id="KW-0326">Glycosidase</keyword>
<dbReference type="Gene3D" id="2.60.120.260">
    <property type="entry name" value="Galactose-binding domain-like"/>
    <property type="match status" value="2"/>
</dbReference>
<feature type="active site" description="Nucleophile" evidence="4">
    <location>
        <position position="241"/>
    </location>
</feature>
<dbReference type="Gene3D" id="3.20.20.80">
    <property type="entry name" value="Glycosidases"/>
    <property type="match status" value="1"/>
</dbReference>
<keyword evidence="2 9" id="KW-0378">Hydrolase</keyword>
<dbReference type="Pfam" id="PF21317">
    <property type="entry name" value="BetaGal_ABD_1"/>
    <property type="match status" value="1"/>
</dbReference>
<evidence type="ECO:0000256" key="4">
    <source>
        <dbReference type="PIRSR" id="PIRSR006336-1"/>
    </source>
</evidence>
<evidence type="ECO:0000256" key="5">
    <source>
        <dbReference type="RuleBase" id="RU003679"/>
    </source>
</evidence>
<dbReference type="GO" id="GO:0004565">
    <property type="term" value="F:beta-galactosidase activity"/>
    <property type="evidence" value="ECO:0007669"/>
    <property type="project" value="UniProtKB-EC"/>
</dbReference>
<dbReference type="PIRSF" id="PIRSF006336">
    <property type="entry name" value="B-gal"/>
    <property type="match status" value="1"/>
</dbReference>
<dbReference type="Pfam" id="PF01301">
    <property type="entry name" value="Glyco_hydro_35"/>
    <property type="match status" value="1"/>
</dbReference>
<dbReference type="InterPro" id="IPR048912">
    <property type="entry name" value="BetaGal1-like_ABD1"/>
</dbReference>
<gene>
    <name evidence="9" type="ORF">BKA15_002790</name>
</gene>
<dbReference type="PRINTS" id="PR00742">
    <property type="entry name" value="GLHYDRLASE35"/>
</dbReference>
<evidence type="ECO:0000259" key="7">
    <source>
        <dbReference type="Pfam" id="PF21317"/>
    </source>
</evidence>
<name>A0A7Y9LD07_9ACTN</name>
<dbReference type="InterPro" id="IPR017853">
    <property type="entry name" value="GH"/>
</dbReference>
<sequence>MTETQPRVTIEDGHFVRDGEPHQLISGALHYFRVPPALWTDRLQRLAAMGCNTVETYVAWNFHQPRPDRAPSFDGDRDLGAFLDQAAGLGLDILVRPGPYICAEWEFGGLPSWLLTDPAVRRALRTSNPAYQDHVDRWFDALIPVITPRQVTRGGRVIGVQVENEYGSFGNDTAHLAHLRDRLMALGIDVFLFTSDGPGRLWLQGGTLDGTLATVNFGSRQESAFAALVEQRTGEPQMCMEFWNGWFDHFGGEHHTRAGDDAAAELAGMLAAGRSVNFYMAHGGTSFGVWAGANAVEDGGTVILQPTISSYDYDAPIAEDGVLTAKYDAFRDVIMKHTGTTPPEPPPLPARLPAGTATVTERVSLTAVLDRQPATESITPLTFEDLGVQHGVVRYRTVAAGPYPEAKLTLDGLADLGTVIIDDQVRARVGRMPLDDRFPAGPATVELAEQNTVDVLVSSLGRINFGRHLGDSKGLTAVRLDFQHLMGFWQSALDLTELPELDWAGPEPGPGEPGFHRAELEIERPADGYLALPDWHHGYLFLNGFNLGRYWSIGPQRTLYAPAPLWRAGRNELIIAELGDGAGTMIELRDTPDLG</sequence>
<organism evidence="9 10">
    <name type="scientific">Microlunatus parietis</name>
    <dbReference type="NCBI Taxonomy" id="682979"/>
    <lineage>
        <taxon>Bacteria</taxon>
        <taxon>Bacillati</taxon>
        <taxon>Actinomycetota</taxon>
        <taxon>Actinomycetes</taxon>
        <taxon>Propionibacteriales</taxon>
        <taxon>Propionibacteriaceae</taxon>
        <taxon>Microlunatus</taxon>
    </lineage>
</organism>
<dbReference type="Proteomes" id="UP000569914">
    <property type="component" value="Unassembled WGS sequence"/>
</dbReference>
<reference evidence="9 10" key="1">
    <citation type="submission" date="2020-07" db="EMBL/GenBank/DDBJ databases">
        <title>Sequencing the genomes of 1000 actinobacteria strains.</title>
        <authorList>
            <person name="Klenk H.-P."/>
        </authorList>
    </citation>
    <scope>NUCLEOTIDE SEQUENCE [LARGE SCALE GENOMIC DNA]</scope>
    <source>
        <strain evidence="9 10">DSM 22083</strain>
    </source>
</reference>
<evidence type="ECO:0000259" key="8">
    <source>
        <dbReference type="Pfam" id="PF21467"/>
    </source>
</evidence>
<accession>A0A7Y9LD07</accession>
<evidence type="ECO:0000313" key="9">
    <source>
        <dbReference type="EMBL" id="NYE71461.1"/>
    </source>
</evidence>
<evidence type="ECO:0000256" key="1">
    <source>
        <dbReference type="ARBA" id="ARBA00009809"/>
    </source>
</evidence>
<dbReference type="RefSeq" id="WP_179751616.1">
    <property type="nucleotide sequence ID" value="NZ_JACCBU010000001.1"/>
</dbReference>
<dbReference type="InterPro" id="IPR048913">
    <property type="entry name" value="BetaGal_gal-bd"/>
</dbReference>
<dbReference type="EC" id="3.2.1.23" evidence="9"/>
<dbReference type="InterPro" id="IPR026283">
    <property type="entry name" value="B-gal_1-like"/>
</dbReference>
<feature type="domain" description="Beta-galactosidase galactose-binding" evidence="8">
    <location>
        <begin position="513"/>
        <end position="571"/>
    </location>
</feature>
<dbReference type="InterPro" id="IPR001944">
    <property type="entry name" value="Glycoside_Hdrlase_35"/>
</dbReference>
<keyword evidence="10" id="KW-1185">Reference proteome</keyword>
<comment type="caution">
    <text evidence="9">The sequence shown here is derived from an EMBL/GenBank/DDBJ whole genome shotgun (WGS) entry which is preliminary data.</text>
</comment>
<dbReference type="PANTHER" id="PTHR23421">
    <property type="entry name" value="BETA-GALACTOSIDASE RELATED"/>
    <property type="match status" value="1"/>
</dbReference>
<dbReference type="AlphaFoldDB" id="A0A7Y9LD07"/>
<dbReference type="InterPro" id="IPR031330">
    <property type="entry name" value="Gly_Hdrlase_35_cat"/>
</dbReference>
<dbReference type="EMBL" id="JACCBU010000001">
    <property type="protein sequence ID" value="NYE71461.1"/>
    <property type="molecule type" value="Genomic_DNA"/>
</dbReference>
<feature type="domain" description="Glycoside hydrolase 35 catalytic" evidence="6">
    <location>
        <begin position="15"/>
        <end position="335"/>
    </location>
</feature>
<feature type="domain" description="Beta-galactosidase 1-like first all-beta" evidence="7">
    <location>
        <begin position="380"/>
        <end position="488"/>
    </location>
</feature>
<protein>
    <submittedName>
        <fullName evidence="9">Beta-galactosidase</fullName>
        <ecNumber evidence="9">3.2.1.23</ecNumber>
    </submittedName>
</protein>
<feature type="active site" description="Proton donor" evidence="4">
    <location>
        <position position="165"/>
    </location>
</feature>
<dbReference type="InterPro" id="IPR008979">
    <property type="entry name" value="Galactose-bd-like_sf"/>
</dbReference>
<dbReference type="Pfam" id="PF21467">
    <property type="entry name" value="BetaGal_gal-bd"/>
    <property type="match status" value="1"/>
</dbReference>
<comment type="similarity">
    <text evidence="1 5">Belongs to the glycosyl hydrolase 35 family.</text>
</comment>
<dbReference type="GO" id="GO:0005975">
    <property type="term" value="P:carbohydrate metabolic process"/>
    <property type="evidence" value="ECO:0007669"/>
    <property type="project" value="InterPro"/>
</dbReference>
<proteinExistence type="inferred from homology"/>
<dbReference type="SUPFAM" id="SSF51445">
    <property type="entry name" value="(Trans)glycosidases"/>
    <property type="match status" value="1"/>
</dbReference>
<evidence type="ECO:0000256" key="3">
    <source>
        <dbReference type="ARBA" id="ARBA00023295"/>
    </source>
</evidence>
<evidence type="ECO:0000313" key="10">
    <source>
        <dbReference type="Proteomes" id="UP000569914"/>
    </source>
</evidence>
<evidence type="ECO:0000259" key="6">
    <source>
        <dbReference type="Pfam" id="PF01301"/>
    </source>
</evidence>